<reference evidence="2 3" key="1">
    <citation type="submission" date="2023-07" db="EMBL/GenBank/DDBJ databases">
        <title>Description of novel actinomycetes strains, isolated from tidal flat sediment.</title>
        <authorList>
            <person name="Lu C."/>
        </authorList>
    </citation>
    <scope>NUCLEOTIDE SEQUENCE [LARGE SCALE GENOMIC DNA]</scope>
    <source>
        <strain evidence="2 3">SYSU T00b441</strain>
    </source>
</reference>
<comment type="caution">
    <text evidence="2">The sequence shown here is derived from an EMBL/GenBank/DDBJ whole genome shotgun (WGS) entry which is preliminary data.</text>
</comment>
<gene>
    <name evidence="2" type="ORF">Q6348_01435</name>
</gene>
<dbReference type="Proteomes" id="UP001232536">
    <property type="component" value="Unassembled WGS sequence"/>
</dbReference>
<dbReference type="InterPro" id="IPR006311">
    <property type="entry name" value="TAT_signal"/>
</dbReference>
<protein>
    <submittedName>
        <fullName evidence="2">Uncharacterized protein</fullName>
    </submittedName>
</protein>
<dbReference type="EMBL" id="JAUQYP010000001">
    <property type="protein sequence ID" value="MDO8105856.1"/>
    <property type="molecule type" value="Genomic_DNA"/>
</dbReference>
<evidence type="ECO:0000313" key="3">
    <source>
        <dbReference type="Proteomes" id="UP001232536"/>
    </source>
</evidence>
<evidence type="ECO:0000256" key="1">
    <source>
        <dbReference type="SAM" id="SignalP"/>
    </source>
</evidence>
<dbReference type="RefSeq" id="WP_304599557.1">
    <property type="nucleotide sequence ID" value="NZ_JAUQYP010000001.1"/>
</dbReference>
<evidence type="ECO:0000313" key="2">
    <source>
        <dbReference type="EMBL" id="MDO8105856.1"/>
    </source>
</evidence>
<keyword evidence="1" id="KW-0732">Signal</keyword>
<proteinExistence type="predicted"/>
<organism evidence="2 3">
    <name type="scientific">Actinotalea lenta</name>
    <dbReference type="NCBI Taxonomy" id="3064654"/>
    <lineage>
        <taxon>Bacteria</taxon>
        <taxon>Bacillati</taxon>
        <taxon>Actinomycetota</taxon>
        <taxon>Actinomycetes</taxon>
        <taxon>Micrococcales</taxon>
        <taxon>Cellulomonadaceae</taxon>
        <taxon>Actinotalea</taxon>
    </lineage>
</organism>
<dbReference type="PROSITE" id="PS51318">
    <property type="entry name" value="TAT"/>
    <property type="match status" value="1"/>
</dbReference>
<keyword evidence="3" id="KW-1185">Reference proteome</keyword>
<accession>A0ABT9D548</accession>
<sequence length="411" mass="41026">MTITIRRRVGAGASAAILAAVGLIAAAPAQATSPPPYVTSQLALRTGTGAVAVYDTSGTPTGLSQSLLSDTACALTATGADLLGFTAEPGGAGYVGYRAGSIGVRESLTANGQSCAMVDAANGESLTVQLGGALTGYVFTAAALDIELKHDASVSATAWLGTSAVGTFTLTSGSSASGATCNALADSGPDAGTSDHCRWDIAGKDPAAPMMFDRLTLTATAGSFSLDGGADGAVPVDTWAGFADPELSSFFDLAPVLACGDSATLPSSGKVLTSTWKRYDDLASSGTCTPYPYRATTGVTTAGAPFAELVKPADSATAQAVWTTTFVVPAGKLPYPTLNFGSGPVLLGDCPDGLYSGGAIDSALVPSTDLDGGVPGQQYGCVIDVAKTNAYAPTKAATYTVYVLGDVRLSF</sequence>
<feature type="signal peptide" evidence="1">
    <location>
        <begin position="1"/>
        <end position="31"/>
    </location>
</feature>
<name>A0ABT9D548_9CELL</name>
<feature type="chain" id="PRO_5045370269" evidence="1">
    <location>
        <begin position="32"/>
        <end position="411"/>
    </location>
</feature>